<dbReference type="Proteomes" id="UP000184212">
    <property type="component" value="Unassembled WGS sequence"/>
</dbReference>
<comment type="similarity">
    <text evidence="2">Belongs to the SusD family.</text>
</comment>
<dbReference type="Pfam" id="PF07980">
    <property type="entry name" value="SusD_RagB"/>
    <property type="match status" value="1"/>
</dbReference>
<evidence type="ECO:0000256" key="3">
    <source>
        <dbReference type="ARBA" id="ARBA00022729"/>
    </source>
</evidence>
<keyword evidence="8" id="KW-1185">Reference proteome</keyword>
<name>A0A1M5JQG5_9BACT</name>
<keyword evidence="5" id="KW-0998">Cell outer membrane</keyword>
<dbReference type="OrthoDB" id="9783641at2"/>
<evidence type="ECO:0000256" key="1">
    <source>
        <dbReference type="ARBA" id="ARBA00004442"/>
    </source>
</evidence>
<evidence type="ECO:0000259" key="6">
    <source>
        <dbReference type="Pfam" id="PF07980"/>
    </source>
</evidence>
<dbReference type="EMBL" id="FQWQ01000001">
    <property type="protein sequence ID" value="SHG42655.1"/>
    <property type="molecule type" value="Genomic_DNA"/>
</dbReference>
<evidence type="ECO:0000313" key="8">
    <source>
        <dbReference type="Proteomes" id="UP000184212"/>
    </source>
</evidence>
<evidence type="ECO:0000256" key="5">
    <source>
        <dbReference type="ARBA" id="ARBA00023237"/>
    </source>
</evidence>
<dbReference type="STRING" id="947013.SAMN04488109_0217"/>
<dbReference type="PROSITE" id="PS51257">
    <property type="entry name" value="PROKAR_LIPOPROTEIN"/>
    <property type="match status" value="1"/>
</dbReference>
<keyword evidence="4" id="KW-0472">Membrane</keyword>
<dbReference type="SUPFAM" id="SSF48452">
    <property type="entry name" value="TPR-like"/>
    <property type="match status" value="1"/>
</dbReference>
<dbReference type="Gene3D" id="1.25.40.390">
    <property type="match status" value="1"/>
</dbReference>
<evidence type="ECO:0000313" key="7">
    <source>
        <dbReference type="EMBL" id="SHG42655.1"/>
    </source>
</evidence>
<evidence type="ECO:0000256" key="4">
    <source>
        <dbReference type="ARBA" id="ARBA00023136"/>
    </source>
</evidence>
<accession>A0A1M5JQG5</accession>
<comment type="subcellular location">
    <subcellularLocation>
        <location evidence="1">Cell outer membrane</location>
    </subcellularLocation>
</comment>
<dbReference type="AlphaFoldDB" id="A0A1M5JQG5"/>
<keyword evidence="3" id="KW-0732">Signal</keyword>
<proteinExistence type="inferred from homology"/>
<evidence type="ECO:0000256" key="2">
    <source>
        <dbReference type="ARBA" id="ARBA00006275"/>
    </source>
</evidence>
<gene>
    <name evidence="7" type="ORF">SAMN04488109_0217</name>
</gene>
<organism evidence="7 8">
    <name type="scientific">Chryseolinea serpens</name>
    <dbReference type="NCBI Taxonomy" id="947013"/>
    <lineage>
        <taxon>Bacteria</taxon>
        <taxon>Pseudomonadati</taxon>
        <taxon>Bacteroidota</taxon>
        <taxon>Cytophagia</taxon>
        <taxon>Cytophagales</taxon>
        <taxon>Fulvivirgaceae</taxon>
        <taxon>Chryseolinea</taxon>
    </lineage>
</organism>
<sequence>MNFKNIFRSKSGQIITATLLLSAFSCTDLNEEVRDEVLGGQAPSMESTLVAAYDRLGDATFTDNTGMISMQEYASDIAVLATRGSDWGDGGKWREMHEFTWTANSLIPSDQWNRLTNGISRSLTAIQTITNSDGDKKALYLAEAQGLYAFYMFNTFDLYNQAPYRDPLDINAPVIAKQAPEGIDELITLVESLIPNLATLGEQSTHTGRFTKEAAYALLADMYLNRAVFKDRFNAASDFKYTEASLTTGQNDMDRVIYYTSMLINNSKFQLASNYFSNFDITNSGAPEHIFAIVQKIDAFRAGDNDLGYVNQERNQRPSPANRGTNAACMTTEFFHSWDGNQDDPRFSRKYQYGDGTWFMNDGTDTSVPASDVVAGTTQPWFHFNRGIIYGQQYGPKLNDKGGFVMDGSRIAVFPLVMEKNTNTPMNFTPDLAFDNPAAAVLTSNQLNQGARIFKFEFDPAGVSGPDNGVSGVDVPLYRLGGIYTMRAEAYFRKGQITEALADINILRTSRTREALYANAPGKAIATLDADILLRELGFELYWEMKRRPQLIRFGKLDSPFTAKPATPPTRRAYPIPQSTIDVNKQFQQNSGY</sequence>
<dbReference type="InterPro" id="IPR011990">
    <property type="entry name" value="TPR-like_helical_dom_sf"/>
</dbReference>
<dbReference type="GO" id="GO:0009279">
    <property type="term" value="C:cell outer membrane"/>
    <property type="evidence" value="ECO:0007669"/>
    <property type="project" value="UniProtKB-SubCell"/>
</dbReference>
<protein>
    <submittedName>
        <fullName evidence="7">Starch-binding associating with outer membrane</fullName>
    </submittedName>
</protein>
<dbReference type="InterPro" id="IPR012944">
    <property type="entry name" value="SusD_RagB_dom"/>
</dbReference>
<feature type="domain" description="RagB/SusD" evidence="6">
    <location>
        <begin position="287"/>
        <end position="593"/>
    </location>
</feature>
<dbReference type="RefSeq" id="WP_073130099.1">
    <property type="nucleotide sequence ID" value="NZ_FQWQ01000001.1"/>
</dbReference>
<reference evidence="7 8" key="1">
    <citation type="submission" date="2016-11" db="EMBL/GenBank/DDBJ databases">
        <authorList>
            <person name="Jaros S."/>
            <person name="Januszkiewicz K."/>
            <person name="Wedrychowicz H."/>
        </authorList>
    </citation>
    <scope>NUCLEOTIDE SEQUENCE [LARGE SCALE GENOMIC DNA]</scope>
    <source>
        <strain evidence="7 8">DSM 24574</strain>
    </source>
</reference>